<gene>
    <name evidence="2" type="ORF">ACFQQA_11420</name>
</gene>
<organism evidence="2 3">
    <name type="scientific">Marinobacter aromaticivorans</name>
    <dbReference type="NCBI Taxonomy" id="1494078"/>
    <lineage>
        <taxon>Bacteria</taxon>
        <taxon>Pseudomonadati</taxon>
        <taxon>Pseudomonadota</taxon>
        <taxon>Gammaproteobacteria</taxon>
        <taxon>Pseudomonadales</taxon>
        <taxon>Marinobacteraceae</taxon>
        <taxon>Marinobacter</taxon>
    </lineage>
</organism>
<keyword evidence="3" id="KW-1185">Reference proteome</keyword>
<name>A0ABW2IX69_9GAMM</name>
<feature type="compositionally biased region" description="Basic and acidic residues" evidence="1">
    <location>
        <begin position="1"/>
        <end position="16"/>
    </location>
</feature>
<protein>
    <submittedName>
        <fullName evidence="2">Uncharacterized protein</fullName>
    </submittedName>
</protein>
<comment type="caution">
    <text evidence="2">The sequence shown here is derived from an EMBL/GenBank/DDBJ whole genome shotgun (WGS) entry which is preliminary data.</text>
</comment>
<accession>A0ABW2IX69</accession>
<feature type="region of interest" description="Disordered" evidence="1">
    <location>
        <begin position="84"/>
        <end position="103"/>
    </location>
</feature>
<feature type="region of interest" description="Disordered" evidence="1">
    <location>
        <begin position="1"/>
        <end position="21"/>
    </location>
</feature>
<dbReference type="Proteomes" id="UP001596506">
    <property type="component" value="Unassembled WGS sequence"/>
</dbReference>
<proteinExistence type="predicted"/>
<sequence>MNRAKKEEAKKLREAYESMSPEELEEFERRRRIKSLAEQIHSELFPEEYDFMMDSIADAKDRRRGINPMSDEYTAKVNARRKELGVSPLGDNGMPTDNSSWDVAHAEAIRRLK</sequence>
<dbReference type="RefSeq" id="WP_100688323.1">
    <property type="nucleotide sequence ID" value="NZ_JBHTBD010000004.1"/>
</dbReference>
<evidence type="ECO:0000256" key="1">
    <source>
        <dbReference type="SAM" id="MobiDB-lite"/>
    </source>
</evidence>
<evidence type="ECO:0000313" key="3">
    <source>
        <dbReference type="Proteomes" id="UP001596506"/>
    </source>
</evidence>
<dbReference type="EMBL" id="JBHTBD010000004">
    <property type="protein sequence ID" value="MFC7295335.1"/>
    <property type="molecule type" value="Genomic_DNA"/>
</dbReference>
<reference evidence="3" key="1">
    <citation type="journal article" date="2019" name="Int. J. Syst. Evol. Microbiol.">
        <title>The Global Catalogue of Microorganisms (GCM) 10K type strain sequencing project: providing services to taxonomists for standard genome sequencing and annotation.</title>
        <authorList>
            <consortium name="The Broad Institute Genomics Platform"/>
            <consortium name="The Broad Institute Genome Sequencing Center for Infectious Disease"/>
            <person name="Wu L."/>
            <person name="Ma J."/>
        </authorList>
    </citation>
    <scope>NUCLEOTIDE SEQUENCE [LARGE SCALE GENOMIC DNA]</scope>
    <source>
        <strain evidence="3">CCUG 60559</strain>
    </source>
</reference>
<evidence type="ECO:0000313" key="2">
    <source>
        <dbReference type="EMBL" id="MFC7295335.1"/>
    </source>
</evidence>